<evidence type="ECO:0000313" key="3">
    <source>
        <dbReference type="EMBL" id="OAG94243.1"/>
    </source>
</evidence>
<protein>
    <recommendedName>
        <fullName evidence="7">Peptidase M15</fullName>
    </recommendedName>
</protein>
<dbReference type="Pfam" id="PF01471">
    <property type="entry name" value="PG_binding_1"/>
    <property type="match status" value="2"/>
</dbReference>
<dbReference type="InterPro" id="IPR039561">
    <property type="entry name" value="Peptidase_M15C"/>
</dbReference>
<dbReference type="Proteomes" id="UP000077421">
    <property type="component" value="Unassembled WGS sequence"/>
</dbReference>
<evidence type="ECO:0000259" key="2">
    <source>
        <dbReference type="Pfam" id="PF13539"/>
    </source>
</evidence>
<feature type="domain" description="Peptidase M15C" evidence="2">
    <location>
        <begin position="199"/>
        <end position="257"/>
    </location>
</feature>
<evidence type="ECO:0000313" key="5">
    <source>
        <dbReference type="Proteomes" id="UP000077421"/>
    </source>
</evidence>
<dbReference type="STRING" id="1765683.B2M26_04165"/>
<dbReference type="InterPro" id="IPR002477">
    <property type="entry name" value="Peptidoglycan-bd-like"/>
</dbReference>
<accession>A0A162UF28</accession>
<dbReference type="Pfam" id="PF13539">
    <property type="entry name" value="Peptidase_M15_4"/>
    <property type="match status" value="1"/>
</dbReference>
<dbReference type="RefSeq" id="WP_067563389.1">
    <property type="nucleotide sequence ID" value="NZ_LSUQ01000013.1"/>
</dbReference>
<dbReference type="GO" id="GO:0008233">
    <property type="term" value="F:peptidase activity"/>
    <property type="evidence" value="ECO:0007669"/>
    <property type="project" value="InterPro"/>
</dbReference>
<evidence type="ECO:0000313" key="4">
    <source>
        <dbReference type="EMBL" id="OPG16922.1"/>
    </source>
</evidence>
<keyword evidence="6" id="KW-1185">Reference proteome</keyword>
<dbReference type="InterPro" id="IPR009045">
    <property type="entry name" value="Zn_M74/Hedgehog-like"/>
</dbReference>
<dbReference type="Proteomes" id="UP000190229">
    <property type="component" value="Unassembled WGS sequence"/>
</dbReference>
<evidence type="ECO:0000313" key="6">
    <source>
        <dbReference type="Proteomes" id="UP000190229"/>
    </source>
</evidence>
<evidence type="ECO:0008006" key="7">
    <source>
        <dbReference type="Google" id="ProtNLM"/>
    </source>
</evidence>
<dbReference type="Gene3D" id="1.10.101.10">
    <property type="entry name" value="PGBD-like superfamily/PGBD"/>
    <property type="match status" value="2"/>
</dbReference>
<organism evidence="3 5">
    <name type="scientific">Ferroacidibacillus organovorans</name>
    <dbReference type="NCBI Taxonomy" id="1765683"/>
    <lineage>
        <taxon>Bacteria</taxon>
        <taxon>Bacillati</taxon>
        <taxon>Bacillota</taxon>
        <taxon>Bacilli</taxon>
        <taxon>Bacillales</taxon>
        <taxon>Alicyclobacillaceae</taxon>
        <taxon>Ferroacidibacillus</taxon>
    </lineage>
</organism>
<sequence>MSVFPSIRLGSTGHYVRLLQADLNGLALNYNGFALDGHFDQKTSDAVKNFQDRFSLNRDGIVRNSTWKVLVDNVLAVQRLLKQNGYHAGYADGWFGATTTAAVIAFQKAHGLYPSGIVDPRTRQALFHPHDKDHYQNRPTSASLDSLNPHVAAMARRFLELTRANHMDVRIYTAFRSWDDEDRLFAQGRWTPGPIVTNARGGDSYHNWGLAFDAAPFENGAMTTDVSKFRLMGQLGKQVGLQWGGDFKSIVDYPHFQHTFGLNTWDLLDGVRPPGE</sequence>
<dbReference type="AlphaFoldDB" id="A0A162UF28"/>
<dbReference type="InterPro" id="IPR036366">
    <property type="entry name" value="PGBDSf"/>
</dbReference>
<reference evidence="4 6" key="2">
    <citation type="submission" date="2017-02" db="EMBL/GenBank/DDBJ databases">
        <title>Draft genome of Acidibacillus ferrooxidans Huett2.</title>
        <authorList>
            <person name="Schopf S."/>
        </authorList>
    </citation>
    <scope>NUCLEOTIDE SEQUENCE [LARGE SCALE GENOMIC DNA]</scope>
    <source>
        <strain evidence="4 6">Huett2</strain>
    </source>
</reference>
<dbReference type="Gene3D" id="3.30.1380.10">
    <property type="match status" value="1"/>
</dbReference>
<proteinExistence type="predicted"/>
<dbReference type="OrthoDB" id="9799970at2"/>
<dbReference type="CDD" id="cd14845">
    <property type="entry name" value="L-Ala-D-Glu_peptidase_like"/>
    <property type="match status" value="1"/>
</dbReference>
<reference evidence="3 5" key="1">
    <citation type="submission" date="2016-02" db="EMBL/GenBank/DDBJ databases">
        <title>Draft genome sequence of Acidibacillus ferrooxidans SLC66.</title>
        <authorList>
            <person name="Oliveira G."/>
            <person name="Nancucheo I."/>
            <person name="Dall'Agnol H."/>
            <person name="Johnson B."/>
            <person name="Oliveira R."/>
            <person name="Nunes G.L."/>
            <person name="Tzotzos G."/>
            <person name="Orellana S.C."/>
            <person name="Salim A.C."/>
            <person name="Araujo F.M."/>
        </authorList>
    </citation>
    <scope>NUCLEOTIDE SEQUENCE [LARGE SCALE GENOMIC DNA]</scope>
    <source>
        <strain evidence="3 5">SLC66</strain>
    </source>
</reference>
<dbReference type="InterPro" id="IPR036365">
    <property type="entry name" value="PGBD-like_sf"/>
</dbReference>
<dbReference type="EMBL" id="LSUQ01000013">
    <property type="protein sequence ID" value="OAG94243.1"/>
    <property type="molecule type" value="Genomic_DNA"/>
</dbReference>
<dbReference type="SUPFAM" id="SSF47090">
    <property type="entry name" value="PGBD-like"/>
    <property type="match status" value="2"/>
</dbReference>
<feature type="domain" description="Peptidoglycan binding-like" evidence="1">
    <location>
        <begin position="72"/>
        <end position="126"/>
    </location>
</feature>
<evidence type="ECO:0000259" key="1">
    <source>
        <dbReference type="Pfam" id="PF01471"/>
    </source>
</evidence>
<name>A0A162UF28_9BACL</name>
<gene>
    <name evidence="3" type="ORF">AYW79_06400</name>
    <name evidence="4" type="ORF">B2M26_04165</name>
</gene>
<dbReference type="EMBL" id="MWPS01000011">
    <property type="protein sequence ID" value="OPG16922.1"/>
    <property type="molecule type" value="Genomic_DNA"/>
</dbReference>
<dbReference type="SUPFAM" id="SSF55166">
    <property type="entry name" value="Hedgehog/DD-peptidase"/>
    <property type="match status" value="1"/>
</dbReference>
<feature type="domain" description="Peptidoglycan binding-like" evidence="1">
    <location>
        <begin position="15"/>
        <end position="70"/>
    </location>
</feature>
<comment type="caution">
    <text evidence="3">The sequence shown here is derived from an EMBL/GenBank/DDBJ whole genome shotgun (WGS) entry which is preliminary data.</text>
</comment>